<sequence>MLTMKRYYFLLAGAVLLDGMILPWLFGVSWLPKAVIMALSFIFLRLERRNLYIVLALTLVYLRAVSDFNLGILFLALATFLFFEKWFLVSFFHKEAWQTLALSGLGVIAFYVVLGGLANVLTPDVFNLNAAWAISATLSAAGGSGVNFLFRKFSS</sequence>
<keyword evidence="1" id="KW-0472">Membrane</keyword>
<keyword evidence="1" id="KW-0812">Transmembrane</keyword>
<feature type="transmembrane region" description="Helical" evidence="1">
    <location>
        <begin position="99"/>
        <end position="118"/>
    </location>
</feature>
<accession>A0A932DS76</accession>
<dbReference type="EMBL" id="JACPHQ010000011">
    <property type="protein sequence ID" value="MBI2465767.1"/>
    <property type="molecule type" value="Genomic_DNA"/>
</dbReference>
<reference evidence="2" key="1">
    <citation type="submission" date="2020-07" db="EMBL/GenBank/DDBJ databases">
        <title>Huge and variable diversity of episymbiotic CPR bacteria and DPANN archaea in groundwater ecosystems.</title>
        <authorList>
            <person name="He C.Y."/>
            <person name="Keren R."/>
            <person name="Whittaker M."/>
            <person name="Farag I.F."/>
            <person name="Doudna J."/>
            <person name="Cate J.H.D."/>
            <person name="Banfield J.F."/>
        </authorList>
    </citation>
    <scope>NUCLEOTIDE SEQUENCE</scope>
    <source>
        <strain evidence="2">NC_groundwater_418_Ag_B-0.1um_45_10</strain>
    </source>
</reference>
<organism evidence="2 3">
    <name type="scientific">Candidatus Sungiibacteriota bacterium</name>
    <dbReference type="NCBI Taxonomy" id="2750080"/>
    <lineage>
        <taxon>Bacteria</taxon>
        <taxon>Candidatus Sungiibacteriota</taxon>
    </lineage>
</organism>
<evidence type="ECO:0000256" key="1">
    <source>
        <dbReference type="SAM" id="Phobius"/>
    </source>
</evidence>
<proteinExistence type="predicted"/>
<feature type="transmembrane region" description="Helical" evidence="1">
    <location>
        <begin position="7"/>
        <end position="24"/>
    </location>
</feature>
<protein>
    <submittedName>
        <fullName evidence="2">Uncharacterized protein</fullName>
    </submittedName>
</protein>
<feature type="transmembrane region" description="Helical" evidence="1">
    <location>
        <begin position="130"/>
        <end position="150"/>
    </location>
</feature>
<dbReference type="Proteomes" id="UP000709672">
    <property type="component" value="Unassembled WGS sequence"/>
</dbReference>
<dbReference type="AlphaFoldDB" id="A0A932DS76"/>
<evidence type="ECO:0000313" key="3">
    <source>
        <dbReference type="Proteomes" id="UP000709672"/>
    </source>
</evidence>
<gene>
    <name evidence="2" type="ORF">HYV66_00875</name>
</gene>
<feature type="transmembrane region" description="Helical" evidence="1">
    <location>
        <begin position="72"/>
        <end position="92"/>
    </location>
</feature>
<name>A0A932DS76_9BACT</name>
<keyword evidence="1" id="KW-1133">Transmembrane helix</keyword>
<comment type="caution">
    <text evidence="2">The sequence shown here is derived from an EMBL/GenBank/DDBJ whole genome shotgun (WGS) entry which is preliminary data.</text>
</comment>
<evidence type="ECO:0000313" key="2">
    <source>
        <dbReference type="EMBL" id="MBI2465767.1"/>
    </source>
</evidence>